<name>A0A2T7EQP9_9POAL</name>
<gene>
    <name evidence="2" type="ORF">GQ55_2G202800</name>
</gene>
<evidence type="ECO:0000256" key="1">
    <source>
        <dbReference type="SAM" id="MobiDB-lite"/>
    </source>
</evidence>
<dbReference type="EMBL" id="CM009750">
    <property type="protein sequence ID" value="PUZ70148.1"/>
    <property type="molecule type" value="Genomic_DNA"/>
</dbReference>
<protein>
    <submittedName>
        <fullName evidence="2">Uncharacterized protein</fullName>
    </submittedName>
</protein>
<sequence>MYGRDRKRCLPCAGEWRPRRGRWRSSTAPRCDKTKLGMEIGRRSMPCRCRARPSGPSAPALPLECSGAAHGA</sequence>
<dbReference type="Gramene" id="PUZ70148">
    <property type="protein sequence ID" value="PUZ70148"/>
    <property type="gene ID" value="GQ55_2G202800"/>
</dbReference>
<dbReference type="Proteomes" id="UP000244336">
    <property type="component" value="Chromosome 2"/>
</dbReference>
<organism evidence="2 3">
    <name type="scientific">Panicum hallii var. hallii</name>
    <dbReference type="NCBI Taxonomy" id="1504633"/>
    <lineage>
        <taxon>Eukaryota</taxon>
        <taxon>Viridiplantae</taxon>
        <taxon>Streptophyta</taxon>
        <taxon>Embryophyta</taxon>
        <taxon>Tracheophyta</taxon>
        <taxon>Spermatophyta</taxon>
        <taxon>Magnoliopsida</taxon>
        <taxon>Liliopsida</taxon>
        <taxon>Poales</taxon>
        <taxon>Poaceae</taxon>
        <taxon>PACMAD clade</taxon>
        <taxon>Panicoideae</taxon>
        <taxon>Panicodae</taxon>
        <taxon>Paniceae</taxon>
        <taxon>Panicinae</taxon>
        <taxon>Panicum</taxon>
        <taxon>Panicum sect. Panicum</taxon>
    </lineage>
</organism>
<accession>A0A2T7EQP9</accession>
<proteinExistence type="predicted"/>
<evidence type="ECO:0000313" key="3">
    <source>
        <dbReference type="Proteomes" id="UP000244336"/>
    </source>
</evidence>
<reference evidence="2 3" key="1">
    <citation type="submission" date="2018-04" db="EMBL/GenBank/DDBJ databases">
        <title>WGS assembly of Panicum hallii var. hallii HAL2.</title>
        <authorList>
            <person name="Lovell J."/>
            <person name="Jenkins J."/>
            <person name="Lowry D."/>
            <person name="Mamidi S."/>
            <person name="Sreedasyam A."/>
            <person name="Weng X."/>
            <person name="Barry K."/>
            <person name="Bonette J."/>
            <person name="Campitelli B."/>
            <person name="Daum C."/>
            <person name="Gordon S."/>
            <person name="Gould B."/>
            <person name="Lipzen A."/>
            <person name="MacQueen A."/>
            <person name="Palacio-Mejia J."/>
            <person name="Plott C."/>
            <person name="Shakirov E."/>
            <person name="Shu S."/>
            <person name="Yoshinaga Y."/>
            <person name="Zane M."/>
            <person name="Rokhsar D."/>
            <person name="Grimwood J."/>
            <person name="Schmutz J."/>
            <person name="Juenger T."/>
        </authorList>
    </citation>
    <scope>NUCLEOTIDE SEQUENCE [LARGE SCALE GENOMIC DNA]</scope>
    <source>
        <strain evidence="3">cv. HAL2</strain>
    </source>
</reference>
<feature type="region of interest" description="Disordered" evidence="1">
    <location>
        <begin position="52"/>
        <end position="72"/>
    </location>
</feature>
<dbReference type="AlphaFoldDB" id="A0A2T7EQP9"/>
<keyword evidence="3" id="KW-1185">Reference proteome</keyword>
<evidence type="ECO:0000313" key="2">
    <source>
        <dbReference type="EMBL" id="PUZ70148.1"/>
    </source>
</evidence>